<name>A0A218WX21_PUNGR</name>
<gene>
    <name evidence="1" type="ORF">CDL15_Pgr016812</name>
</gene>
<dbReference type="AlphaFoldDB" id="A0A218WX21"/>
<reference evidence="2" key="1">
    <citation type="journal article" date="2017" name="Plant J.">
        <title>The pomegranate (Punica granatum L.) genome and the genomics of punicalagin biosynthesis.</title>
        <authorList>
            <person name="Qin G."/>
            <person name="Xu C."/>
            <person name="Ming R."/>
            <person name="Tang H."/>
            <person name="Guyot R."/>
            <person name="Kramer E.M."/>
            <person name="Hu Y."/>
            <person name="Yi X."/>
            <person name="Qi Y."/>
            <person name="Xu X."/>
            <person name="Gao Z."/>
            <person name="Pan H."/>
            <person name="Jian J."/>
            <person name="Tian Y."/>
            <person name="Yue Z."/>
            <person name="Xu Y."/>
        </authorList>
    </citation>
    <scope>NUCLEOTIDE SEQUENCE [LARGE SCALE GENOMIC DNA]</scope>
    <source>
        <strain evidence="2">cv. Dabenzi</strain>
    </source>
</reference>
<comment type="caution">
    <text evidence="1">The sequence shown here is derived from an EMBL/GenBank/DDBJ whole genome shotgun (WGS) entry which is preliminary data.</text>
</comment>
<evidence type="ECO:0000313" key="1">
    <source>
        <dbReference type="EMBL" id="OWM77415.1"/>
    </source>
</evidence>
<dbReference type="Proteomes" id="UP000197138">
    <property type="component" value="Unassembled WGS sequence"/>
</dbReference>
<accession>A0A218WX21</accession>
<evidence type="ECO:0000313" key="2">
    <source>
        <dbReference type="Proteomes" id="UP000197138"/>
    </source>
</evidence>
<sequence length="65" mass="7439">MLLVQKQSAGQRTPSNYNLGSELELRMVIAKVGWILLEDNDLDETYRGSKRTRSNYYHTPVHSSA</sequence>
<organism evidence="1 2">
    <name type="scientific">Punica granatum</name>
    <name type="common">Pomegranate</name>
    <dbReference type="NCBI Taxonomy" id="22663"/>
    <lineage>
        <taxon>Eukaryota</taxon>
        <taxon>Viridiplantae</taxon>
        <taxon>Streptophyta</taxon>
        <taxon>Embryophyta</taxon>
        <taxon>Tracheophyta</taxon>
        <taxon>Spermatophyta</taxon>
        <taxon>Magnoliopsida</taxon>
        <taxon>eudicotyledons</taxon>
        <taxon>Gunneridae</taxon>
        <taxon>Pentapetalae</taxon>
        <taxon>rosids</taxon>
        <taxon>malvids</taxon>
        <taxon>Myrtales</taxon>
        <taxon>Lythraceae</taxon>
        <taxon>Punica</taxon>
    </lineage>
</organism>
<protein>
    <submittedName>
        <fullName evidence="1">Uncharacterized protein</fullName>
    </submittedName>
</protein>
<dbReference type="EMBL" id="MTKT01002534">
    <property type="protein sequence ID" value="OWM77415.1"/>
    <property type="molecule type" value="Genomic_DNA"/>
</dbReference>
<proteinExistence type="predicted"/>